<dbReference type="EMBL" id="JANQDX010000011">
    <property type="protein sequence ID" value="KAL0915926.1"/>
    <property type="molecule type" value="Genomic_DNA"/>
</dbReference>
<accession>A0ABD0V095</accession>
<dbReference type="Proteomes" id="UP001552299">
    <property type="component" value="Unassembled WGS sequence"/>
</dbReference>
<sequence length="72" mass="8326">MIGNAEEFNEQSYLLSLMQNLPAFRYMRICNFAHNSNLHVAETDIFFASLLLITKACSGKLQIMVINMEYVY</sequence>
<protein>
    <submittedName>
        <fullName evidence="1">Uncharacterized protein</fullName>
    </submittedName>
</protein>
<comment type="caution">
    <text evidence="1">The sequence shown here is derived from an EMBL/GenBank/DDBJ whole genome shotgun (WGS) entry which is preliminary data.</text>
</comment>
<proteinExistence type="predicted"/>
<reference evidence="1 2" key="1">
    <citation type="journal article" date="2024" name="Plant Biotechnol. J.">
        <title>Dendrobium thyrsiflorum genome and its molecular insights into genes involved in important horticultural traits.</title>
        <authorList>
            <person name="Chen B."/>
            <person name="Wang J.Y."/>
            <person name="Zheng P.J."/>
            <person name="Li K.L."/>
            <person name="Liang Y.M."/>
            <person name="Chen X.F."/>
            <person name="Zhang C."/>
            <person name="Zhao X."/>
            <person name="He X."/>
            <person name="Zhang G.Q."/>
            <person name="Liu Z.J."/>
            <person name="Xu Q."/>
        </authorList>
    </citation>
    <scope>NUCLEOTIDE SEQUENCE [LARGE SCALE GENOMIC DNA]</scope>
    <source>
        <strain evidence="1">GZMU011</strain>
    </source>
</reference>
<evidence type="ECO:0000313" key="1">
    <source>
        <dbReference type="EMBL" id="KAL0915926.1"/>
    </source>
</evidence>
<keyword evidence="2" id="KW-1185">Reference proteome</keyword>
<organism evidence="1 2">
    <name type="scientific">Dendrobium thyrsiflorum</name>
    <name type="common">Pinecone-like raceme dendrobium</name>
    <name type="synonym">Orchid</name>
    <dbReference type="NCBI Taxonomy" id="117978"/>
    <lineage>
        <taxon>Eukaryota</taxon>
        <taxon>Viridiplantae</taxon>
        <taxon>Streptophyta</taxon>
        <taxon>Embryophyta</taxon>
        <taxon>Tracheophyta</taxon>
        <taxon>Spermatophyta</taxon>
        <taxon>Magnoliopsida</taxon>
        <taxon>Liliopsida</taxon>
        <taxon>Asparagales</taxon>
        <taxon>Orchidaceae</taxon>
        <taxon>Epidendroideae</taxon>
        <taxon>Malaxideae</taxon>
        <taxon>Dendrobiinae</taxon>
        <taxon>Dendrobium</taxon>
    </lineage>
</organism>
<gene>
    <name evidence="1" type="ORF">M5K25_013393</name>
</gene>
<dbReference type="AlphaFoldDB" id="A0ABD0V095"/>
<evidence type="ECO:0000313" key="2">
    <source>
        <dbReference type="Proteomes" id="UP001552299"/>
    </source>
</evidence>
<name>A0ABD0V095_DENTH</name>